<evidence type="ECO:0000259" key="2">
    <source>
        <dbReference type="SMART" id="SM00849"/>
    </source>
</evidence>
<dbReference type="GO" id="GO:0017001">
    <property type="term" value="P:antibiotic catabolic process"/>
    <property type="evidence" value="ECO:0007669"/>
    <property type="project" value="UniProtKB-ARBA"/>
</dbReference>
<accession>A0A3D8YHC8</accession>
<dbReference type="EMBL" id="QNUL01000001">
    <property type="protein sequence ID" value="REA64208.1"/>
    <property type="molecule type" value="Genomic_DNA"/>
</dbReference>
<feature type="domain" description="Metallo-beta-lactamase" evidence="2">
    <location>
        <begin position="30"/>
        <end position="219"/>
    </location>
</feature>
<dbReference type="InterPro" id="IPR036866">
    <property type="entry name" value="RibonucZ/Hydroxyglut_hydro"/>
</dbReference>
<dbReference type="PANTHER" id="PTHR42951:SF4">
    <property type="entry name" value="ACYL-COENZYME A THIOESTERASE MBLAC2"/>
    <property type="match status" value="1"/>
</dbReference>
<dbReference type="GO" id="GO:0016787">
    <property type="term" value="F:hydrolase activity"/>
    <property type="evidence" value="ECO:0007669"/>
    <property type="project" value="UniProtKB-KW"/>
</dbReference>
<dbReference type="InterPro" id="IPR001279">
    <property type="entry name" value="Metallo-B-lactamas"/>
</dbReference>
<keyword evidence="3" id="KW-0378">Hydrolase</keyword>
<comment type="similarity">
    <text evidence="1">Belongs to the metallo-beta-lactamase superfamily. Class-B beta-lactamase family.</text>
</comment>
<name>A0A3D8YHC8_9BACT</name>
<sequence length="281" mass="31726">MENFKYIKVNKVVLETVTIHCVQSPEDGELTNAQLIETAEKLILVDTLQLKPHSEELRTYIESIGKPLDRIIITHLHPDHWMGAPAFAGTPVYALPEVIGAINAMADYFIGYHRSLHPDNADQVIFAEKNLPAEVLAEGILTIDGVDLNLIKVLDTECQVNLILEIPAEKVLLAQDLIYNEVYAFFGDKTSGGQYSFDNWISILTRLKSRDFLHVFPGHGEPTDASVLDKQIAYLQYVKQLVYQGLQGQELIGKIISKYPDYKLPLTLHMSNYMLFLYPNP</sequence>
<dbReference type="AlphaFoldDB" id="A0A3D8YHC8"/>
<dbReference type="Pfam" id="PF00753">
    <property type="entry name" value="Lactamase_B"/>
    <property type="match status" value="1"/>
</dbReference>
<keyword evidence="4" id="KW-1185">Reference proteome</keyword>
<reference evidence="3 4" key="1">
    <citation type="submission" date="2018-07" db="EMBL/GenBank/DDBJ databases">
        <title>Dyadobacter roseus sp. nov., isolated from rose rhizosphere soil.</title>
        <authorList>
            <person name="Chen L."/>
        </authorList>
    </citation>
    <scope>NUCLEOTIDE SEQUENCE [LARGE SCALE GENOMIC DNA]</scope>
    <source>
        <strain evidence="3 4">RS19</strain>
    </source>
</reference>
<dbReference type="SUPFAM" id="SSF56281">
    <property type="entry name" value="Metallo-hydrolase/oxidoreductase"/>
    <property type="match status" value="1"/>
</dbReference>
<dbReference type="Proteomes" id="UP000256373">
    <property type="component" value="Unassembled WGS sequence"/>
</dbReference>
<protein>
    <submittedName>
        <fullName evidence="3">MBL fold metallo-hydrolase</fullName>
    </submittedName>
</protein>
<proteinExistence type="inferred from homology"/>
<dbReference type="PANTHER" id="PTHR42951">
    <property type="entry name" value="METALLO-BETA-LACTAMASE DOMAIN-CONTAINING"/>
    <property type="match status" value="1"/>
</dbReference>
<organism evidence="3 4">
    <name type="scientific">Dyadobacter luteus</name>
    <dbReference type="NCBI Taxonomy" id="2259619"/>
    <lineage>
        <taxon>Bacteria</taxon>
        <taxon>Pseudomonadati</taxon>
        <taxon>Bacteroidota</taxon>
        <taxon>Cytophagia</taxon>
        <taxon>Cytophagales</taxon>
        <taxon>Spirosomataceae</taxon>
        <taxon>Dyadobacter</taxon>
    </lineage>
</organism>
<dbReference type="OrthoDB" id="8441428at2"/>
<comment type="caution">
    <text evidence="3">The sequence shown here is derived from an EMBL/GenBank/DDBJ whole genome shotgun (WGS) entry which is preliminary data.</text>
</comment>
<gene>
    <name evidence="3" type="ORF">DSL64_01245</name>
</gene>
<dbReference type="InterPro" id="IPR050855">
    <property type="entry name" value="NDM-1-like"/>
</dbReference>
<dbReference type="Gene3D" id="3.60.15.10">
    <property type="entry name" value="Ribonuclease Z/Hydroxyacylglutathione hydrolase-like"/>
    <property type="match status" value="1"/>
</dbReference>
<evidence type="ECO:0000256" key="1">
    <source>
        <dbReference type="ARBA" id="ARBA00005250"/>
    </source>
</evidence>
<evidence type="ECO:0000313" key="4">
    <source>
        <dbReference type="Proteomes" id="UP000256373"/>
    </source>
</evidence>
<dbReference type="SMART" id="SM00849">
    <property type="entry name" value="Lactamase_B"/>
    <property type="match status" value="1"/>
</dbReference>
<dbReference type="RefSeq" id="WP_115828816.1">
    <property type="nucleotide sequence ID" value="NZ_QNUL01000001.1"/>
</dbReference>
<evidence type="ECO:0000313" key="3">
    <source>
        <dbReference type="EMBL" id="REA64208.1"/>
    </source>
</evidence>